<protein>
    <submittedName>
        <fullName evidence="2">HNH endonuclease</fullName>
    </submittedName>
</protein>
<reference evidence="2 3" key="1">
    <citation type="submission" date="2017-09" db="EMBL/GenBank/DDBJ databases">
        <title>Bacterial strain isolated from the female urinary microbiota.</title>
        <authorList>
            <person name="Thomas-White K."/>
            <person name="Kumar N."/>
            <person name="Forster S."/>
            <person name="Putonti C."/>
            <person name="Lawley T."/>
            <person name="Wolfe A.J."/>
        </authorList>
    </citation>
    <scope>NUCLEOTIDE SEQUENCE [LARGE SCALE GENOMIC DNA]</scope>
    <source>
        <strain evidence="2 3">UMB1301</strain>
    </source>
</reference>
<dbReference type="InterPro" id="IPR003615">
    <property type="entry name" value="HNH_nuc"/>
</dbReference>
<feature type="compositionally biased region" description="Low complexity" evidence="1">
    <location>
        <begin position="376"/>
        <end position="399"/>
    </location>
</feature>
<dbReference type="GO" id="GO:0004519">
    <property type="term" value="F:endonuclease activity"/>
    <property type="evidence" value="ECO:0007669"/>
    <property type="project" value="UniProtKB-KW"/>
</dbReference>
<comment type="caution">
    <text evidence="2">The sequence shown here is derived from an EMBL/GenBank/DDBJ whole genome shotgun (WGS) entry which is preliminary data.</text>
</comment>
<dbReference type="EMBL" id="PNHK01000001">
    <property type="protein sequence ID" value="PMD06230.1"/>
    <property type="molecule type" value="Genomic_DNA"/>
</dbReference>
<feature type="compositionally biased region" description="Polar residues" evidence="1">
    <location>
        <begin position="514"/>
        <end position="534"/>
    </location>
</feature>
<sequence length="831" mass="89870">MTTTDHDVRNDMYDGPAVELFETVKTTTRLMDEARVQQAEAVASLISAHVTPLDDFTDGMHAVFTSNPGTGPLVTNGKAGQSSGARGSVGVDDVVACVALPTGEVCTVASVERVPGELPTPTEGVLAKVLDCTRAQVVTQVRKIMTAVVLMPKLWSLAKQGVIGSDRVLYTAGRVGRAGVCIPVFDDMLTSKRVDVPWKTFKRHVNEVLAMLTTPESRSETARRHRSVSYWVNDDGTATLSLTGPVLEMEALYQRVRGTARAIMANHIEPFTATLTDEQQALFITENNGETTEIRVGDLGKVEVDDDRLMDQLTLDLITGAKPSTTLRVRVTRTGKQAPIKVTTVPVDAEHAGAGSGEGSGAACGVEIVREDGTHAQTGNAPGAQAQGGNAAGADANGADVNSVSATDGFGADASGPGDADGSVWAEKCEARQAEDVCELELCVSMPEKEEWLKAQASINLTVPVLHFLMDTPPNTGQEQNPDRNQNEQHRPGTGQGLHRHRIKEQRPEEQIPVRQNSGTPVNSEQAFTYQGSSAPPGIGGPPGDDEPIPGNQGTGVPPGSEETLNSEEFSNTEERMISSEPAGAGSELDYGLPVKVDPGARVPVMMNNRVPLDVRTADEVIARAKWVYRMFTDPETGVVLESALTKYYIPAALKRMVEARHPDCSVPWCAVPARVCEKDHIEPFNHQDPENGGLTVMENLHPLCKRHHQEKTQKRLRVDKMDDGSLAWVLPRIGAMLVYPPESRINQLQYERLIEYFDTGDQDISHTINNYLATEQTSAHSQAPNPEALVQTAKVSFGHDSEVADEYAIAEEVFNGDTRPWEPSNEPPPF</sequence>
<dbReference type="Gene3D" id="1.10.30.50">
    <property type="match status" value="1"/>
</dbReference>
<evidence type="ECO:0000313" key="3">
    <source>
        <dbReference type="Proteomes" id="UP000235598"/>
    </source>
</evidence>
<feature type="compositionally biased region" description="Basic and acidic residues" evidence="1">
    <location>
        <begin position="481"/>
        <end position="491"/>
    </location>
</feature>
<feature type="region of interest" description="Disordered" evidence="1">
    <location>
        <begin position="375"/>
        <end position="400"/>
    </location>
</feature>
<evidence type="ECO:0000256" key="1">
    <source>
        <dbReference type="SAM" id="MobiDB-lite"/>
    </source>
</evidence>
<proteinExistence type="predicted"/>
<dbReference type="RefSeq" id="WP_102237882.1">
    <property type="nucleotide sequence ID" value="NZ_PNHK01000001.1"/>
</dbReference>
<keyword evidence="2" id="KW-0255">Endonuclease</keyword>
<gene>
    <name evidence="2" type="ORF">CJ199_02335</name>
</gene>
<organism evidence="2 3">
    <name type="scientific">Brevibacterium paucivorans</name>
    <dbReference type="NCBI Taxonomy" id="170994"/>
    <lineage>
        <taxon>Bacteria</taxon>
        <taxon>Bacillati</taxon>
        <taxon>Actinomycetota</taxon>
        <taxon>Actinomycetes</taxon>
        <taxon>Micrococcales</taxon>
        <taxon>Brevibacteriaceae</taxon>
        <taxon>Brevibacterium</taxon>
    </lineage>
</organism>
<feature type="region of interest" description="Disordered" evidence="1">
    <location>
        <begin position="470"/>
        <end position="591"/>
    </location>
</feature>
<keyword evidence="2" id="KW-0378">Hydrolase</keyword>
<dbReference type="AlphaFoldDB" id="A0A2N6VQ20"/>
<dbReference type="OrthoDB" id="4804306at2"/>
<keyword evidence="2" id="KW-0540">Nuclease</keyword>
<accession>A0A2N6VQ20</accession>
<evidence type="ECO:0000313" key="2">
    <source>
        <dbReference type="EMBL" id="PMD06230.1"/>
    </source>
</evidence>
<dbReference type="CDD" id="cd00085">
    <property type="entry name" value="HNHc"/>
    <property type="match status" value="1"/>
</dbReference>
<name>A0A2N6VQ20_9MICO</name>
<dbReference type="Proteomes" id="UP000235598">
    <property type="component" value="Unassembled WGS sequence"/>
</dbReference>